<keyword evidence="2" id="KW-0812">Transmembrane</keyword>
<dbReference type="GO" id="GO:0006629">
    <property type="term" value="P:lipid metabolic process"/>
    <property type="evidence" value="ECO:0007669"/>
    <property type="project" value="InterPro"/>
</dbReference>
<keyword evidence="3" id="KW-0732">Signal</keyword>
<protein>
    <submittedName>
        <fullName evidence="5">(diamondback moth) hypothetical protein</fullName>
    </submittedName>
</protein>
<feature type="transmembrane region" description="Helical" evidence="2">
    <location>
        <begin position="460"/>
        <end position="478"/>
    </location>
</feature>
<evidence type="ECO:0000256" key="1">
    <source>
        <dbReference type="SAM" id="MobiDB-lite"/>
    </source>
</evidence>
<evidence type="ECO:0000313" key="6">
    <source>
        <dbReference type="Proteomes" id="UP000653454"/>
    </source>
</evidence>
<keyword evidence="6" id="KW-1185">Reference proteome</keyword>
<dbReference type="EMBL" id="CAJHNJ030000020">
    <property type="protein sequence ID" value="CAG9117926.1"/>
    <property type="molecule type" value="Genomic_DNA"/>
</dbReference>
<evidence type="ECO:0000256" key="2">
    <source>
        <dbReference type="SAM" id="Phobius"/>
    </source>
</evidence>
<dbReference type="InterPro" id="IPR006693">
    <property type="entry name" value="AB_hydrolase_lipase"/>
</dbReference>
<evidence type="ECO:0000313" key="5">
    <source>
        <dbReference type="EMBL" id="CAG9117926.1"/>
    </source>
</evidence>
<feature type="chain" id="PRO_5035875517" evidence="3">
    <location>
        <begin position="22"/>
        <end position="480"/>
    </location>
</feature>
<feature type="compositionally biased region" description="Polar residues" evidence="1">
    <location>
        <begin position="426"/>
        <end position="437"/>
    </location>
</feature>
<dbReference type="Gene3D" id="3.40.50.1820">
    <property type="entry name" value="alpha/beta hydrolase"/>
    <property type="match status" value="1"/>
</dbReference>
<dbReference type="FunFam" id="3.40.50.1820:FF:000179">
    <property type="entry name" value="Lipase"/>
    <property type="match status" value="1"/>
</dbReference>
<feature type="region of interest" description="Disordered" evidence="1">
    <location>
        <begin position="415"/>
        <end position="437"/>
    </location>
</feature>
<feature type="domain" description="Partial AB-hydrolase lipase" evidence="4">
    <location>
        <begin position="47"/>
        <end position="103"/>
    </location>
</feature>
<keyword evidence="2" id="KW-1133">Transmembrane helix</keyword>
<comment type="caution">
    <text evidence="5">The sequence shown here is derived from an EMBL/GenBank/DDBJ whole genome shotgun (WGS) entry which is preliminary data.</text>
</comment>
<evidence type="ECO:0000259" key="4">
    <source>
        <dbReference type="Pfam" id="PF04083"/>
    </source>
</evidence>
<dbReference type="Pfam" id="PF04083">
    <property type="entry name" value="Abhydro_lipase"/>
    <property type="match status" value="1"/>
</dbReference>
<evidence type="ECO:0000256" key="3">
    <source>
        <dbReference type="SAM" id="SignalP"/>
    </source>
</evidence>
<gene>
    <name evidence="5" type="ORF">PLXY2_LOCUS6438</name>
</gene>
<dbReference type="SUPFAM" id="SSF53474">
    <property type="entry name" value="alpha/beta-Hydrolases"/>
    <property type="match status" value="1"/>
</dbReference>
<sequence length="480" mass="53068">MTALLMRWCVAIVLNLGLLSALPPRERSQVPSLPGVSNRVDQTASHIVAAGFPEETHHVVTGDGYILQLHRIPHGRGDASGVRGTPVFMMHGLMATSTAYVQQGPELSMGFNLADAGYDVWLGNARGNRNSRAHATLDPDQDKLDFFDFSWDDIGQRDLPAMIDYVLTTTGHEKLHYIGHSQGGTVFLVLNSMMPQYNDKFYSAHLLAGVGYMTYFPDANLGALAQRTNTLYTLARRLGFVEIFPPDSNSTSLPDWLFPLTRVNVDCTLSGDICDAINLLRNDRQTKEDSVPTEQIGIFGGAAVKQYAHYGQNIAAKAFRRWDFGRRRNVAMYGTDDPPIYDISLITVNTTMHYTVADNLLDERDVLDMVQVMPNTRARRVARDTFQHVDFVVTDDAKELVTDYIIEAIGLMEKERDEANTEEDPASQTEAPVSQTEAPALLPEEVISISPPDVPGSSSTLTLGVLSYVSILVLYVLGRI</sequence>
<dbReference type="PANTHER" id="PTHR11005">
    <property type="entry name" value="LYSOSOMAL ACID LIPASE-RELATED"/>
    <property type="match status" value="1"/>
</dbReference>
<dbReference type="Proteomes" id="UP000653454">
    <property type="component" value="Unassembled WGS sequence"/>
</dbReference>
<dbReference type="InterPro" id="IPR029058">
    <property type="entry name" value="AB_hydrolase_fold"/>
</dbReference>
<organism evidence="5 6">
    <name type="scientific">Plutella xylostella</name>
    <name type="common">Diamondback moth</name>
    <name type="synonym">Plutella maculipennis</name>
    <dbReference type="NCBI Taxonomy" id="51655"/>
    <lineage>
        <taxon>Eukaryota</taxon>
        <taxon>Metazoa</taxon>
        <taxon>Ecdysozoa</taxon>
        <taxon>Arthropoda</taxon>
        <taxon>Hexapoda</taxon>
        <taxon>Insecta</taxon>
        <taxon>Pterygota</taxon>
        <taxon>Neoptera</taxon>
        <taxon>Endopterygota</taxon>
        <taxon>Lepidoptera</taxon>
        <taxon>Glossata</taxon>
        <taxon>Ditrysia</taxon>
        <taxon>Yponomeutoidea</taxon>
        <taxon>Plutellidae</taxon>
        <taxon>Plutella</taxon>
    </lineage>
</organism>
<dbReference type="AlphaFoldDB" id="A0A8S4EQB4"/>
<proteinExistence type="predicted"/>
<reference evidence="5" key="1">
    <citation type="submission" date="2020-11" db="EMBL/GenBank/DDBJ databases">
        <authorList>
            <person name="Whiteford S."/>
        </authorList>
    </citation>
    <scope>NUCLEOTIDE SEQUENCE</scope>
</reference>
<feature type="signal peptide" evidence="3">
    <location>
        <begin position="1"/>
        <end position="21"/>
    </location>
</feature>
<name>A0A8S4EQB4_PLUXY</name>
<keyword evidence="2" id="KW-0472">Membrane</keyword>
<accession>A0A8S4EQB4</accession>